<accession>A0A1J4MWJ3</accession>
<name>A0A1J4MWJ3_9ACTN</name>
<dbReference type="Proteomes" id="UP000033772">
    <property type="component" value="Unassembled WGS sequence"/>
</dbReference>
<comment type="caution">
    <text evidence="4">The sequence shown here is derived from an EMBL/GenBank/DDBJ whole genome shotgun (WGS) entry which is preliminary data.</text>
</comment>
<dbReference type="Pfam" id="PF14016">
    <property type="entry name" value="DUF4232"/>
    <property type="match status" value="1"/>
</dbReference>
<dbReference type="EMBL" id="JZDQ02000061">
    <property type="protein sequence ID" value="OIJ23658.1"/>
    <property type="molecule type" value="Genomic_DNA"/>
</dbReference>
<dbReference type="RefSeq" id="WP_045551436.1">
    <property type="nucleotide sequence ID" value="NZ_JZDQ02000061.1"/>
</dbReference>
<gene>
    <name evidence="4" type="ORF">UG56_026795</name>
</gene>
<dbReference type="AlphaFoldDB" id="A0A1J4MWJ3"/>
<dbReference type="PROSITE" id="PS51257">
    <property type="entry name" value="PROKAR_LIPOPROTEIN"/>
    <property type="match status" value="1"/>
</dbReference>
<feature type="chain" id="PRO_5038397926" description="DUF4232 domain-containing protein" evidence="2">
    <location>
        <begin position="23"/>
        <end position="203"/>
    </location>
</feature>
<evidence type="ECO:0000259" key="3">
    <source>
        <dbReference type="Pfam" id="PF14016"/>
    </source>
</evidence>
<evidence type="ECO:0000313" key="5">
    <source>
        <dbReference type="Proteomes" id="UP000033772"/>
    </source>
</evidence>
<feature type="region of interest" description="Disordered" evidence="1">
    <location>
        <begin position="184"/>
        <end position="203"/>
    </location>
</feature>
<protein>
    <recommendedName>
        <fullName evidence="3">DUF4232 domain-containing protein</fullName>
    </recommendedName>
</protein>
<dbReference type="OrthoDB" id="3784430at2"/>
<proteinExistence type="predicted"/>
<feature type="domain" description="DUF4232" evidence="3">
    <location>
        <begin position="72"/>
        <end position="180"/>
    </location>
</feature>
<feature type="compositionally biased region" description="Low complexity" evidence="1">
    <location>
        <begin position="31"/>
        <end position="69"/>
    </location>
</feature>
<reference evidence="4" key="1">
    <citation type="submission" date="2016-10" db="EMBL/GenBank/DDBJ databases">
        <title>Draft Genome Sequence of Nocardioides luteus Strain BAFB, an Alkane-Degrading Bacterium Isolated from JP-7 Polluted Soil.</title>
        <authorList>
            <person name="Brown L."/>
            <person name="Ruiz O.N."/>
            <person name="Gunasekera T."/>
        </authorList>
    </citation>
    <scope>NUCLEOTIDE SEQUENCE [LARGE SCALE GENOMIC DNA]</scope>
    <source>
        <strain evidence="4">BAFB</strain>
    </source>
</reference>
<keyword evidence="5" id="KW-1185">Reference proteome</keyword>
<evidence type="ECO:0000313" key="4">
    <source>
        <dbReference type="EMBL" id="OIJ23658.1"/>
    </source>
</evidence>
<sequence>MPLRIRRSAAPLVLATSLLALAATGCSSETADGAGAPSSPSPSAESQSATPTTTPTAEPTEPTESEGAGKVCATGDLSFTVTEESQAGGYYLVTATAKPGVTCTLEGRTIEAGFGSAVSGDVMPSEQAEGEPITMTGSTKAYAGVNPNSGPQDGGVQFDEIIVSAHEGDMDPVSLKLPSTAEVDQPIGTNWHTDPAKAVPFTS</sequence>
<evidence type="ECO:0000256" key="1">
    <source>
        <dbReference type="SAM" id="MobiDB-lite"/>
    </source>
</evidence>
<feature type="signal peptide" evidence="2">
    <location>
        <begin position="1"/>
        <end position="22"/>
    </location>
</feature>
<keyword evidence="2" id="KW-0732">Signal</keyword>
<organism evidence="4 5">
    <name type="scientific">Nocardioides luteus</name>
    <dbReference type="NCBI Taxonomy" id="1844"/>
    <lineage>
        <taxon>Bacteria</taxon>
        <taxon>Bacillati</taxon>
        <taxon>Actinomycetota</taxon>
        <taxon>Actinomycetes</taxon>
        <taxon>Propionibacteriales</taxon>
        <taxon>Nocardioidaceae</taxon>
        <taxon>Nocardioides</taxon>
    </lineage>
</organism>
<dbReference type="InterPro" id="IPR025326">
    <property type="entry name" value="DUF4232"/>
</dbReference>
<feature type="region of interest" description="Disordered" evidence="1">
    <location>
        <begin position="28"/>
        <end position="71"/>
    </location>
</feature>
<evidence type="ECO:0000256" key="2">
    <source>
        <dbReference type="SAM" id="SignalP"/>
    </source>
</evidence>